<feature type="binding site" description="axial binding residue" evidence="11">
    <location>
        <position position="477"/>
    </location>
    <ligand>
        <name>heme</name>
        <dbReference type="ChEBI" id="CHEBI:30413"/>
    </ligand>
    <ligandPart>
        <name>Fe</name>
        <dbReference type="ChEBI" id="CHEBI:18248"/>
    </ligandPart>
</feature>
<dbReference type="PRINTS" id="PR00463">
    <property type="entry name" value="EP450I"/>
</dbReference>
<comment type="caution">
    <text evidence="14">The sequence shown here is derived from an EMBL/GenBank/DDBJ whole genome shotgun (WGS) entry which is preliminary data.</text>
</comment>
<evidence type="ECO:0000256" key="6">
    <source>
        <dbReference type="ARBA" id="ARBA00022989"/>
    </source>
</evidence>
<evidence type="ECO:0000256" key="3">
    <source>
        <dbReference type="ARBA" id="ARBA00022617"/>
    </source>
</evidence>
<protein>
    <recommendedName>
        <fullName evidence="16">Cytochrome P450</fullName>
    </recommendedName>
</protein>
<evidence type="ECO:0000256" key="4">
    <source>
        <dbReference type="ARBA" id="ARBA00022692"/>
    </source>
</evidence>
<evidence type="ECO:0000256" key="5">
    <source>
        <dbReference type="ARBA" id="ARBA00022723"/>
    </source>
</evidence>
<keyword evidence="15" id="KW-1185">Reference proteome</keyword>
<reference evidence="14 15" key="1">
    <citation type="submission" date="2024-08" db="EMBL/GenBank/DDBJ databases">
        <title>Insights into the chromosomal genome structure of Flemingia macrophylla.</title>
        <authorList>
            <person name="Ding Y."/>
            <person name="Zhao Y."/>
            <person name="Bi W."/>
            <person name="Wu M."/>
            <person name="Zhao G."/>
            <person name="Gong Y."/>
            <person name="Li W."/>
            <person name="Zhang P."/>
        </authorList>
    </citation>
    <scope>NUCLEOTIDE SEQUENCE [LARGE SCALE GENOMIC DNA]</scope>
    <source>
        <strain evidence="14">DYQJB</strain>
        <tissue evidence="14">Leaf</tissue>
    </source>
</reference>
<dbReference type="EMBL" id="JBGMDY010000007">
    <property type="protein sequence ID" value="KAL2329419.1"/>
    <property type="molecule type" value="Genomic_DNA"/>
</dbReference>
<dbReference type="GO" id="GO:0046872">
    <property type="term" value="F:metal ion binding"/>
    <property type="evidence" value="ECO:0007669"/>
    <property type="project" value="UniProtKB-KW"/>
</dbReference>
<dbReference type="InterPro" id="IPR036396">
    <property type="entry name" value="Cyt_P450_sf"/>
</dbReference>
<keyword evidence="10 13" id="KW-0472">Membrane</keyword>
<comment type="subcellular location">
    <subcellularLocation>
        <location evidence="1">Membrane</location>
        <topology evidence="1">Single-pass membrane protein</topology>
    </subcellularLocation>
</comment>
<evidence type="ECO:0000256" key="10">
    <source>
        <dbReference type="ARBA" id="ARBA00023136"/>
    </source>
</evidence>
<dbReference type="PRINTS" id="PR00385">
    <property type="entry name" value="P450"/>
</dbReference>
<dbReference type="FunFam" id="1.10.630.10:FF:000029">
    <property type="entry name" value="Cytochrome P450 734A1"/>
    <property type="match status" value="1"/>
</dbReference>
<gene>
    <name evidence="14" type="ORF">Fmac_022846</name>
</gene>
<keyword evidence="6 13" id="KW-1133">Transmembrane helix</keyword>
<dbReference type="GO" id="GO:0016705">
    <property type="term" value="F:oxidoreductase activity, acting on paired donors, with incorporation or reduction of molecular oxygen"/>
    <property type="evidence" value="ECO:0007669"/>
    <property type="project" value="UniProtKB-ARBA"/>
</dbReference>
<keyword evidence="5 11" id="KW-0479">Metal-binding</keyword>
<dbReference type="GO" id="GO:0016020">
    <property type="term" value="C:membrane"/>
    <property type="evidence" value="ECO:0007669"/>
    <property type="project" value="UniProtKB-SubCell"/>
</dbReference>
<dbReference type="Gene3D" id="1.10.630.10">
    <property type="entry name" value="Cytochrome P450"/>
    <property type="match status" value="1"/>
</dbReference>
<dbReference type="PANTHER" id="PTHR24282:SF160">
    <property type="entry name" value="CYTOCHROME P450 FAMILY MONOOXYGENASE"/>
    <property type="match status" value="1"/>
</dbReference>
<accession>A0ABD1M0V7</accession>
<organism evidence="14 15">
    <name type="scientific">Flemingia macrophylla</name>
    <dbReference type="NCBI Taxonomy" id="520843"/>
    <lineage>
        <taxon>Eukaryota</taxon>
        <taxon>Viridiplantae</taxon>
        <taxon>Streptophyta</taxon>
        <taxon>Embryophyta</taxon>
        <taxon>Tracheophyta</taxon>
        <taxon>Spermatophyta</taxon>
        <taxon>Magnoliopsida</taxon>
        <taxon>eudicotyledons</taxon>
        <taxon>Gunneridae</taxon>
        <taxon>Pentapetalae</taxon>
        <taxon>rosids</taxon>
        <taxon>fabids</taxon>
        <taxon>Fabales</taxon>
        <taxon>Fabaceae</taxon>
        <taxon>Papilionoideae</taxon>
        <taxon>50 kb inversion clade</taxon>
        <taxon>NPAAA clade</taxon>
        <taxon>indigoferoid/millettioid clade</taxon>
        <taxon>Phaseoleae</taxon>
        <taxon>Flemingia</taxon>
    </lineage>
</organism>
<dbReference type="Proteomes" id="UP001603857">
    <property type="component" value="Unassembled WGS sequence"/>
</dbReference>
<dbReference type="GO" id="GO:0004497">
    <property type="term" value="F:monooxygenase activity"/>
    <property type="evidence" value="ECO:0007669"/>
    <property type="project" value="UniProtKB-KW"/>
</dbReference>
<dbReference type="InterPro" id="IPR017972">
    <property type="entry name" value="Cyt_P450_CS"/>
</dbReference>
<evidence type="ECO:0000313" key="15">
    <source>
        <dbReference type="Proteomes" id="UP001603857"/>
    </source>
</evidence>
<keyword evidence="3 11" id="KW-0349">Heme</keyword>
<comment type="cofactor">
    <cofactor evidence="11">
        <name>heme</name>
        <dbReference type="ChEBI" id="CHEBI:30413"/>
    </cofactor>
</comment>
<dbReference type="InterPro" id="IPR001128">
    <property type="entry name" value="Cyt_P450"/>
</dbReference>
<feature type="transmembrane region" description="Helical" evidence="13">
    <location>
        <begin position="28"/>
        <end position="51"/>
    </location>
</feature>
<evidence type="ECO:0000256" key="9">
    <source>
        <dbReference type="ARBA" id="ARBA00023033"/>
    </source>
</evidence>
<keyword evidence="9 12" id="KW-0503">Monooxygenase</keyword>
<evidence type="ECO:0000256" key="7">
    <source>
        <dbReference type="ARBA" id="ARBA00023002"/>
    </source>
</evidence>
<evidence type="ECO:0000256" key="1">
    <source>
        <dbReference type="ARBA" id="ARBA00004167"/>
    </source>
</evidence>
<dbReference type="SUPFAM" id="SSF48264">
    <property type="entry name" value="Cytochrome P450"/>
    <property type="match status" value="1"/>
</dbReference>
<dbReference type="InterPro" id="IPR050665">
    <property type="entry name" value="Cytochrome_P450_Monooxygen"/>
</dbReference>
<evidence type="ECO:0000256" key="2">
    <source>
        <dbReference type="ARBA" id="ARBA00010617"/>
    </source>
</evidence>
<dbReference type="Pfam" id="PF00067">
    <property type="entry name" value="p450"/>
    <property type="match status" value="1"/>
</dbReference>
<dbReference type="PROSITE" id="PS00086">
    <property type="entry name" value="CYTOCHROME_P450"/>
    <property type="match status" value="1"/>
</dbReference>
<comment type="similarity">
    <text evidence="2 12">Belongs to the cytochrome P450 family.</text>
</comment>
<keyword evidence="4 13" id="KW-0812">Transmembrane</keyword>
<proteinExistence type="inferred from homology"/>
<evidence type="ECO:0000256" key="11">
    <source>
        <dbReference type="PIRSR" id="PIRSR602401-1"/>
    </source>
</evidence>
<keyword evidence="7 12" id="KW-0560">Oxidoreductase</keyword>
<dbReference type="InterPro" id="IPR002401">
    <property type="entry name" value="Cyt_P450_E_grp-I"/>
</dbReference>
<dbReference type="PANTHER" id="PTHR24282">
    <property type="entry name" value="CYTOCHROME P450 FAMILY MEMBER"/>
    <property type="match status" value="1"/>
</dbReference>
<evidence type="ECO:0000256" key="13">
    <source>
        <dbReference type="SAM" id="Phobius"/>
    </source>
</evidence>
<keyword evidence="8 11" id="KW-0408">Iron</keyword>
<name>A0ABD1M0V7_9FABA</name>
<evidence type="ECO:0000256" key="12">
    <source>
        <dbReference type="RuleBase" id="RU000461"/>
    </source>
</evidence>
<evidence type="ECO:0000256" key="8">
    <source>
        <dbReference type="ARBA" id="ARBA00023004"/>
    </source>
</evidence>
<evidence type="ECO:0008006" key="16">
    <source>
        <dbReference type="Google" id="ProtNLM"/>
    </source>
</evidence>
<evidence type="ECO:0000313" key="14">
    <source>
        <dbReference type="EMBL" id="KAL2329419.1"/>
    </source>
</evidence>
<dbReference type="AlphaFoldDB" id="A0ABD1M0V7"/>
<sequence>MSISGRPTEQATMGGLEISSLNLTPPTYAISTMAATLLIWWFWNALNWVWLRPKRLERRLKEQGLRGNSYRPLVGDIRDMVKMTKEAKSKSMDPHSNDIAPRVVPYIVHTIAKYGNNSFMWLGPRPRVFILDPDKFKEIATKVYEFQKPETSPLFKLLASGFANYDGDKWAKHRKIVSPAFNVEKLKSCNDFVSKLDSLVSSSNGSCELDVWPLVQNVSSDVLARAGFGSSYEEGRKVFELQREMLQHTMTLFKFAFIPGYRFLPTRTNRRMKAIDKEIRKSLLGIINRRLKAIKAGEPTNNDLLGILLESNYKESEKSSGGGMSLREVVEEVKLFYLAGQEANAELLVWTLLLLSKHLDWQEKAREEVFKVFGNEKPDYDRLSQLKIVSMILQESLRLYPPVVMFSRYLRKDTKLGDLTIPAGVELVVPVSMLHQAKEFWGDDAGEFKPERFSEGVSKATKGKLSYLPFGWGPRLCIGQNFGLLEAKVAVSMILQRFSIEFSPAYAHAPSFIITLQPERGAHLILHKL</sequence>
<dbReference type="CDD" id="cd20642">
    <property type="entry name" value="CYP72"/>
    <property type="match status" value="1"/>
</dbReference>